<gene>
    <name evidence="3" type="ORF">ABE91_014300</name>
</gene>
<dbReference type="InterPro" id="IPR011050">
    <property type="entry name" value="Pectin_lyase_fold/virulence"/>
</dbReference>
<dbReference type="Proteomes" id="UP000036331">
    <property type="component" value="Unassembled WGS sequence"/>
</dbReference>
<organism evidence="3 4">
    <name type="scientific">Escherichia coli</name>
    <dbReference type="NCBI Taxonomy" id="562"/>
    <lineage>
        <taxon>Bacteria</taxon>
        <taxon>Pseudomonadati</taxon>
        <taxon>Pseudomonadota</taxon>
        <taxon>Gammaproteobacteria</taxon>
        <taxon>Enterobacterales</taxon>
        <taxon>Enterobacteriaceae</taxon>
        <taxon>Escherichia</taxon>
    </lineage>
</organism>
<proteinExistence type="predicted"/>
<dbReference type="InterPro" id="IPR006626">
    <property type="entry name" value="PbH1"/>
</dbReference>
<evidence type="ECO:0000313" key="3">
    <source>
        <dbReference type="EMBL" id="PBN76178.1"/>
    </source>
</evidence>
<dbReference type="SUPFAM" id="SSF51126">
    <property type="entry name" value="Pectin lyase-like"/>
    <property type="match status" value="1"/>
</dbReference>
<evidence type="ECO:0000259" key="1">
    <source>
        <dbReference type="Pfam" id="PF13229"/>
    </source>
</evidence>
<evidence type="ECO:0000313" key="4">
    <source>
        <dbReference type="Proteomes" id="UP000036331"/>
    </source>
</evidence>
<dbReference type="Pfam" id="PF18668">
    <property type="entry name" value="Tail_spike_N"/>
    <property type="match status" value="1"/>
</dbReference>
<reference evidence="3 4" key="1">
    <citation type="journal article" date="2015" name="Genome Announc.">
        <title>Draft Genome Sequences of Human-Pathogenic Escherichia coli O26:H11 Strains Carrying the stx2 Gene Only and Circulating in France.</title>
        <authorList>
            <person name="Delannoy S."/>
            <person name="Mariani-Kurkdjian P."/>
            <person name="Bonacorsi S."/>
            <person name="Liguori S."/>
            <person name="Ison S.A."/>
            <person name="Fach P."/>
        </authorList>
    </citation>
    <scope>NUCLEOTIDE SEQUENCE [LARGE SCALE GENOMIC DNA]</scope>
    <source>
        <strain evidence="3 4">34870</strain>
    </source>
</reference>
<name>A0AAP8DQD9_ECOLX</name>
<dbReference type="SMART" id="SM00710">
    <property type="entry name" value="PbH1"/>
    <property type="match status" value="6"/>
</dbReference>
<sequence length="873" mass="94709">MTVSTEVDHNEYTGNGVTTTFPYTFRIFKKSDLVVQVVDLNDNITVLTLDTDYTVTGAGGYVGGNVILATALANGYQISISRELPVTQETDLRNQGKFFAEVHEDALDKLTMLIQQVRSWFSLALRKPSFAANYYDAMDNYIRNLRAPSRPKDAATKDYVDILSGASLSRSLRVPESFINELPDADGRKNKTLSFDNSGSPLLLDPESSGLWGYSLIDSFQDGASITTRFQALHWKRPDGNGEYYRWDGSLPKDVPENSTPESTGGVSLGAWVSVGDASLRSDLISQETDKGSSIVTYTPKFNDAVSMSVYEKLSVDLVTLSDYGFKVGNTGSQNKAAFQKAIDDATLPTEIVIPEGVFIVDPGITIKNTVTMIRGAGAYQSRIFSTGTAAPIITQQDGVITFCEFRDFGLDGNGYAANGISLTEANHIKIENIDVVNTNNNAILVNGYSIDIIGCRLFQNAGNGINVGGYCNNINIINSRIYGNGAGGVLLTPAYAEGGMSVRVNGNNIEQNKFYGLLAYGVKGLNLDANYWERNGEIGYPYSVPESITVRADIHLIANNFTLIPDLSKINDTVSIRGNQQTAIGYASALPNQDGFIFTNYAKNLTIENNQLLDASKVNNLLAMYHNNLSSKVTDRLYLANNTVNSIGYVGSYDPATQNPDTAHLIDIANRELTANYLDRNMLLWTAASGTTGTLIKTQNIYAGNYSFLVTTGDRVWGRTIDLNKSPELKGKFVWFGAWVNDQGSASKLMFIINGAGQTDSTAPLAGNGKWSYVSCGVYIYETDTAINVGIRNYGSGNVLINSPSLCVYGMPSNALQVEKTTFYLSSVPTSGFWDIGERVINSAPASGQPKAWTCNIPGGPGVCSFLSEGNY</sequence>
<dbReference type="InterPro" id="IPR040775">
    <property type="entry name" value="Tail_spike_N"/>
</dbReference>
<dbReference type="InterPro" id="IPR039448">
    <property type="entry name" value="Beta_helix"/>
</dbReference>
<accession>A0AAP8DQD9</accession>
<protein>
    <submittedName>
        <fullName evidence="3">Phage tail protein</fullName>
    </submittedName>
</protein>
<dbReference type="Pfam" id="PF13229">
    <property type="entry name" value="Beta_helix"/>
    <property type="match status" value="1"/>
</dbReference>
<dbReference type="Gene3D" id="2.10.10.80">
    <property type="match status" value="1"/>
</dbReference>
<dbReference type="Gene3D" id="2.160.20.10">
    <property type="entry name" value="Single-stranded right-handed beta-helix, Pectin lyase-like"/>
    <property type="match status" value="1"/>
</dbReference>
<feature type="domain" description="Right handed beta helix" evidence="1">
    <location>
        <begin position="382"/>
        <end position="525"/>
    </location>
</feature>
<dbReference type="RefSeq" id="WP_096075752.1">
    <property type="nucleotide sequence ID" value="NZ_LDXE02000002.1"/>
</dbReference>
<comment type="caution">
    <text evidence="3">The sequence shown here is derived from an EMBL/GenBank/DDBJ whole genome shotgun (WGS) entry which is preliminary data.</text>
</comment>
<feature type="domain" description="Tail spike TSP1/Gp66 N-terminal" evidence="2">
    <location>
        <begin position="239"/>
        <end position="277"/>
    </location>
</feature>
<dbReference type="AlphaFoldDB" id="A0AAP8DQD9"/>
<dbReference type="InterPro" id="IPR012334">
    <property type="entry name" value="Pectin_lyas_fold"/>
</dbReference>
<dbReference type="EMBL" id="LDXE02000002">
    <property type="protein sequence ID" value="PBN76178.1"/>
    <property type="molecule type" value="Genomic_DNA"/>
</dbReference>
<evidence type="ECO:0000259" key="2">
    <source>
        <dbReference type="Pfam" id="PF18668"/>
    </source>
</evidence>